<sequence length="40" mass="3991">MLLGVAGLDFTSKKAVGAAAGFIGLFGYLGRTILSKSVGC</sequence>
<proteinExistence type="predicted"/>
<dbReference type="Proteomes" id="UP000011778">
    <property type="component" value="Unassembled WGS sequence"/>
</dbReference>
<gene>
    <name evidence="2" type="ORF">LEP1GSC150_5395</name>
</gene>
<name>M3H891_LEPIT</name>
<evidence type="ECO:0000313" key="2">
    <source>
        <dbReference type="EMBL" id="EMG20544.1"/>
    </source>
</evidence>
<keyword evidence="1" id="KW-0812">Transmembrane</keyword>
<protein>
    <submittedName>
        <fullName evidence="2">Glycerol-3-phosphate transporter domain protein</fullName>
    </submittedName>
</protein>
<reference evidence="2 3" key="1">
    <citation type="submission" date="2013-02" db="EMBL/GenBank/DDBJ databases">
        <authorList>
            <person name="Harkins D.M."/>
            <person name="Durkin A.S."/>
            <person name="Brinkac L.M."/>
            <person name="Haft D.H."/>
            <person name="Selengut J.D."/>
            <person name="Sanka R."/>
            <person name="DePew J."/>
            <person name="Purushe J."/>
            <person name="Tulsiani S.M."/>
            <person name="Graham G.C."/>
            <person name="Burns M.-A."/>
            <person name="Dohnt M.F."/>
            <person name="Smythe L.D."/>
            <person name="McKay D.B."/>
            <person name="Craig S.B."/>
            <person name="Vinetz J.M."/>
            <person name="Sutton G.G."/>
            <person name="Nierman W.C."/>
            <person name="Fouts D.E."/>
        </authorList>
    </citation>
    <scope>NUCLEOTIDE SEQUENCE [LARGE SCALE GENOMIC DNA]</scope>
    <source>
        <strain evidence="2 3">LT2050</strain>
    </source>
</reference>
<dbReference type="AlphaFoldDB" id="M3H891"/>
<evidence type="ECO:0000313" key="3">
    <source>
        <dbReference type="Proteomes" id="UP000011778"/>
    </source>
</evidence>
<dbReference type="InterPro" id="IPR036259">
    <property type="entry name" value="MFS_trans_sf"/>
</dbReference>
<keyword evidence="1" id="KW-1133">Transmembrane helix</keyword>
<organism evidence="2 3">
    <name type="scientific">Leptospira interrogans serovar Copenhageni str. LT2050</name>
    <dbReference type="NCBI Taxonomy" id="1001598"/>
    <lineage>
        <taxon>Bacteria</taxon>
        <taxon>Pseudomonadati</taxon>
        <taxon>Spirochaetota</taxon>
        <taxon>Spirochaetia</taxon>
        <taxon>Leptospirales</taxon>
        <taxon>Leptospiraceae</taxon>
        <taxon>Leptospira</taxon>
    </lineage>
</organism>
<keyword evidence="1" id="KW-0472">Membrane</keyword>
<feature type="transmembrane region" description="Helical" evidence="1">
    <location>
        <begin position="15"/>
        <end position="34"/>
    </location>
</feature>
<accession>M3H891</accession>
<dbReference type="EMBL" id="AFMD02000401">
    <property type="protein sequence ID" value="EMG20544.1"/>
    <property type="molecule type" value="Genomic_DNA"/>
</dbReference>
<comment type="caution">
    <text evidence="2">The sequence shown here is derived from an EMBL/GenBank/DDBJ whole genome shotgun (WGS) entry which is preliminary data.</text>
</comment>
<dbReference type="Gene3D" id="1.20.1250.20">
    <property type="entry name" value="MFS general substrate transporter like domains"/>
    <property type="match status" value="1"/>
</dbReference>
<evidence type="ECO:0000256" key="1">
    <source>
        <dbReference type="SAM" id="Phobius"/>
    </source>
</evidence>